<dbReference type="GO" id="GO:0046872">
    <property type="term" value="F:metal ion binding"/>
    <property type="evidence" value="ECO:0007669"/>
    <property type="project" value="UniProtKB-KW"/>
</dbReference>
<dbReference type="STRING" id="930128.SAMN05192532_103238"/>
<dbReference type="OrthoDB" id="9805307at2"/>
<organism evidence="4 5">
    <name type="scientific">Alteribacillus iranensis</name>
    <dbReference type="NCBI Taxonomy" id="930128"/>
    <lineage>
        <taxon>Bacteria</taxon>
        <taxon>Bacillati</taxon>
        <taxon>Bacillota</taxon>
        <taxon>Bacilli</taxon>
        <taxon>Bacillales</taxon>
        <taxon>Bacillaceae</taxon>
        <taxon>Alteribacillus</taxon>
    </lineage>
</organism>
<dbReference type="Proteomes" id="UP000199516">
    <property type="component" value="Unassembled WGS sequence"/>
</dbReference>
<evidence type="ECO:0000313" key="4">
    <source>
        <dbReference type="EMBL" id="SFE72432.1"/>
    </source>
</evidence>
<dbReference type="PANTHER" id="PTHR11820:SF7">
    <property type="entry name" value="ACYLPYRUVASE FAHD1, MITOCHONDRIAL"/>
    <property type="match status" value="1"/>
</dbReference>
<evidence type="ECO:0000256" key="2">
    <source>
        <dbReference type="ARBA" id="ARBA00022723"/>
    </source>
</evidence>
<name>A0A1I2CW42_9BACI</name>
<dbReference type="FunFam" id="3.90.850.10:FF:000002">
    <property type="entry name" value="2-hydroxyhepta-2,4-diene-1,7-dioate isomerase"/>
    <property type="match status" value="1"/>
</dbReference>
<evidence type="ECO:0000256" key="1">
    <source>
        <dbReference type="ARBA" id="ARBA00010211"/>
    </source>
</evidence>
<dbReference type="Gene3D" id="3.90.850.10">
    <property type="entry name" value="Fumarylacetoacetase-like, C-terminal domain"/>
    <property type="match status" value="1"/>
</dbReference>
<keyword evidence="2" id="KW-0479">Metal-binding</keyword>
<keyword evidence="5" id="KW-1185">Reference proteome</keyword>
<evidence type="ECO:0000313" key="5">
    <source>
        <dbReference type="Proteomes" id="UP000199516"/>
    </source>
</evidence>
<dbReference type="GO" id="GO:0019752">
    <property type="term" value="P:carboxylic acid metabolic process"/>
    <property type="evidence" value="ECO:0007669"/>
    <property type="project" value="UniProtKB-ARBA"/>
</dbReference>
<comment type="similarity">
    <text evidence="1">Belongs to the FAH family.</text>
</comment>
<dbReference type="InterPro" id="IPR036663">
    <property type="entry name" value="Fumarylacetoacetase_C_sf"/>
</dbReference>
<dbReference type="PANTHER" id="PTHR11820">
    <property type="entry name" value="ACYLPYRUVASE"/>
    <property type="match status" value="1"/>
</dbReference>
<dbReference type="SUPFAM" id="SSF56529">
    <property type="entry name" value="FAH"/>
    <property type="match status" value="1"/>
</dbReference>
<protein>
    <submittedName>
        <fullName evidence="4">2-keto-4-pentenoate hydratase/2-oxohepta-3-ene-1,7-dioic acid hydratase (Catechol pathway)</fullName>
    </submittedName>
</protein>
<dbReference type="GO" id="GO:0016853">
    <property type="term" value="F:isomerase activity"/>
    <property type="evidence" value="ECO:0007669"/>
    <property type="project" value="UniProtKB-ARBA"/>
</dbReference>
<dbReference type="AlphaFoldDB" id="A0A1I2CW42"/>
<gene>
    <name evidence="4" type="ORF">SAMN05192532_103238</name>
</gene>
<dbReference type="InterPro" id="IPR011234">
    <property type="entry name" value="Fumarylacetoacetase-like_C"/>
</dbReference>
<dbReference type="EMBL" id="FONT01000003">
    <property type="protein sequence ID" value="SFE72432.1"/>
    <property type="molecule type" value="Genomic_DNA"/>
</dbReference>
<sequence>MKLATVTMNNRTLIAALVDDGKLIDLEAAGQEKGTTAPVPKTMIEAIKQGDRFLAEAKEIVNWTLEQKKAEFVYAIDDKNVKVQAPIPRPAKNIMCAGKNYAEHAKEMGSEADIPTDPIIFTKSPTTVIANHDEINPHRDVTESLDYEGEIAVIIGKQGKNIKAEHANDHIYGYTLLNDVTARDVQKRHKQFFLGKSFDTFSPMGPAIVPKEELDGQHLSLRTYVNNDLRQETTTENMIFSIPQLIEIISRGMTLEPGDIIATGTPAGVGAGFNPPKFLQPGDKVVIEVDGIGQLQNTVAPD</sequence>
<evidence type="ECO:0000259" key="3">
    <source>
        <dbReference type="Pfam" id="PF01557"/>
    </source>
</evidence>
<feature type="domain" description="Fumarylacetoacetase-like C-terminal" evidence="3">
    <location>
        <begin position="94"/>
        <end position="299"/>
    </location>
</feature>
<dbReference type="GO" id="GO:0018773">
    <property type="term" value="F:acetylpyruvate hydrolase activity"/>
    <property type="evidence" value="ECO:0007669"/>
    <property type="project" value="TreeGrafter"/>
</dbReference>
<reference evidence="4 5" key="1">
    <citation type="submission" date="2016-10" db="EMBL/GenBank/DDBJ databases">
        <authorList>
            <person name="de Groot N.N."/>
        </authorList>
    </citation>
    <scope>NUCLEOTIDE SEQUENCE [LARGE SCALE GENOMIC DNA]</scope>
    <source>
        <strain evidence="4 5">DSM 23995</strain>
    </source>
</reference>
<dbReference type="Pfam" id="PF01557">
    <property type="entry name" value="FAA_hydrolase"/>
    <property type="match status" value="1"/>
</dbReference>
<proteinExistence type="inferred from homology"/>
<dbReference type="RefSeq" id="WP_091660458.1">
    <property type="nucleotide sequence ID" value="NZ_FONT01000003.1"/>
</dbReference>
<accession>A0A1I2CW42</accession>